<organism evidence="13 14">
    <name type="scientific">Mycolicibacterium holsaticum</name>
    <dbReference type="NCBI Taxonomy" id="152142"/>
    <lineage>
        <taxon>Bacteria</taxon>
        <taxon>Bacillati</taxon>
        <taxon>Actinomycetota</taxon>
        <taxon>Actinomycetes</taxon>
        <taxon>Mycobacteriales</taxon>
        <taxon>Mycobacteriaceae</taxon>
        <taxon>Mycolicibacterium</taxon>
    </lineage>
</organism>
<gene>
    <name evidence="13" type="ORF">BHQ17_16510</name>
</gene>
<dbReference type="GO" id="GO:0071949">
    <property type="term" value="F:FAD binding"/>
    <property type="evidence" value="ECO:0007669"/>
    <property type="project" value="TreeGrafter"/>
</dbReference>
<dbReference type="OrthoDB" id="9801223at2"/>
<dbReference type="Gene3D" id="3.40.50.80">
    <property type="entry name" value="Nucleotide-binding domain of ferredoxin-NADP reductase (FNR) module"/>
    <property type="match status" value="1"/>
</dbReference>
<evidence type="ECO:0000259" key="12">
    <source>
        <dbReference type="PROSITE" id="PS51384"/>
    </source>
</evidence>
<dbReference type="PRINTS" id="PR00410">
    <property type="entry name" value="PHEHYDRXLASE"/>
</dbReference>
<dbReference type="Gene3D" id="2.40.30.10">
    <property type="entry name" value="Translation factors"/>
    <property type="match status" value="1"/>
</dbReference>
<dbReference type="SUPFAM" id="SSF63380">
    <property type="entry name" value="Riboflavin synthase domain-like"/>
    <property type="match status" value="1"/>
</dbReference>
<dbReference type="SUPFAM" id="SSF46458">
    <property type="entry name" value="Globin-like"/>
    <property type="match status" value="1"/>
</dbReference>
<dbReference type="GO" id="GO:0046210">
    <property type="term" value="P:nitric oxide catabolic process"/>
    <property type="evidence" value="ECO:0007669"/>
    <property type="project" value="TreeGrafter"/>
</dbReference>
<feature type="domain" description="Globin" evidence="11">
    <location>
        <begin position="10"/>
        <end position="151"/>
    </location>
</feature>
<evidence type="ECO:0000256" key="3">
    <source>
        <dbReference type="ARBA" id="ARBA00022617"/>
    </source>
</evidence>
<comment type="catalytic activity">
    <reaction evidence="9">
        <text>2 nitric oxide + NADPH + 2 O2 = 2 nitrate + NADP(+) + H(+)</text>
        <dbReference type="Rhea" id="RHEA:19465"/>
        <dbReference type="ChEBI" id="CHEBI:15378"/>
        <dbReference type="ChEBI" id="CHEBI:15379"/>
        <dbReference type="ChEBI" id="CHEBI:16480"/>
        <dbReference type="ChEBI" id="CHEBI:17632"/>
        <dbReference type="ChEBI" id="CHEBI:57783"/>
        <dbReference type="ChEBI" id="CHEBI:58349"/>
        <dbReference type="EC" id="1.14.12.17"/>
    </reaction>
</comment>
<dbReference type="GO" id="GO:0008941">
    <property type="term" value="F:nitric oxide dioxygenase NAD(P)H activity"/>
    <property type="evidence" value="ECO:0007669"/>
    <property type="project" value="UniProtKB-EC"/>
</dbReference>
<evidence type="ECO:0000256" key="2">
    <source>
        <dbReference type="ARBA" id="ARBA00012229"/>
    </source>
</evidence>
<dbReference type="InterPro" id="IPR017927">
    <property type="entry name" value="FAD-bd_FR_type"/>
</dbReference>
<dbReference type="GO" id="GO:0071500">
    <property type="term" value="P:cellular response to nitrosative stress"/>
    <property type="evidence" value="ECO:0007669"/>
    <property type="project" value="TreeGrafter"/>
</dbReference>
<dbReference type="InterPro" id="IPR039261">
    <property type="entry name" value="FNR_nucleotide-bd"/>
</dbReference>
<dbReference type="InterPro" id="IPR017938">
    <property type="entry name" value="Riboflavin_synthase-like_b-brl"/>
</dbReference>
<dbReference type="PANTHER" id="PTHR43396:SF3">
    <property type="entry name" value="FLAVOHEMOPROTEIN"/>
    <property type="match status" value="1"/>
</dbReference>
<comment type="similarity">
    <text evidence="1">In the C-terminal section; belongs to the flavoprotein pyridine nucleotide cytochrome reductase family.</text>
</comment>
<dbReference type="InterPro" id="IPR000971">
    <property type="entry name" value="Globin"/>
</dbReference>
<comment type="catalytic activity">
    <reaction evidence="8">
        <text>2 nitric oxide + NADH + 2 O2 = 2 nitrate + NAD(+) + H(+)</text>
        <dbReference type="Rhea" id="RHEA:19469"/>
        <dbReference type="ChEBI" id="CHEBI:15378"/>
        <dbReference type="ChEBI" id="CHEBI:15379"/>
        <dbReference type="ChEBI" id="CHEBI:16480"/>
        <dbReference type="ChEBI" id="CHEBI:17632"/>
        <dbReference type="ChEBI" id="CHEBI:57540"/>
        <dbReference type="ChEBI" id="CHEBI:57945"/>
        <dbReference type="EC" id="1.14.12.17"/>
    </reaction>
</comment>
<dbReference type="PROSITE" id="PS01033">
    <property type="entry name" value="GLOBIN"/>
    <property type="match status" value="1"/>
</dbReference>
<evidence type="ECO:0000256" key="8">
    <source>
        <dbReference type="ARBA" id="ARBA00048649"/>
    </source>
</evidence>
<keyword evidence="5" id="KW-0479">Metal-binding</keyword>
<evidence type="ECO:0000256" key="7">
    <source>
        <dbReference type="ARBA" id="ARBA00023027"/>
    </source>
</evidence>
<dbReference type="InterPro" id="IPR009050">
    <property type="entry name" value="Globin-like_sf"/>
</dbReference>
<reference evidence="14" key="1">
    <citation type="submission" date="2016-09" db="EMBL/GenBank/DDBJ databases">
        <authorList>
            <person name="Greninger A.L."/>
            <person name="Jerome K.R."/>
            <person name="Mcnair B."/>
            <person name="Wallis C."/>
            <person name="Fang F."/>
        </authorList>
    </citation>
    <scope>NUCLEOTIDE SEQUENCE [LARGE SCALE GENOMIC DNA]</scope>
    <source>
        <strain evidence="14">M7</strain>
    </source>
</reference>
<feature type="domain" description="FAD-binding FR-type" evidence="12">
    <location>
        <begin position="163"/>
        <end position="272"/>
    </location>
</feature>
<evidence type="ECO:0000256" key="5">
    <source>
        <dbReference type="ARBA" id="ARBA00022723"/>
    </source>
</evidence>
<dbReference type="InterPro" id="IPR001433">
    <property type="entry name" value="OxRdtase_FAD/NAD-bd"/>
</dbReference>
<keyword evidence="6" id="KW-0408">Iron</keyword>
<evidence type="ECO:0000256" key="1">
    <source>
        <dbReference type="ARBA" id="ARBA00006401"/>
    </source>
</evidence>
<proteinExistence type="inferred from homology"/>
<dbReference type="CDD" id="cd14782">
    <property type="entry name" value="FHb-globin_2"/>
    <property type="match status" value="1"/>
</dbReference>
<sequence length="408" mass="43575">MTAIAAAPLALEPQHVEIVSATLPLIGAHIDEITAEFYRRMFENHPELLRNLFNRGNQAQGAQQRALAASIATFAAHLVDPDLPHPAELLSRIGHKHASLGVTAEQYPIVHDNLFAAIVAVLGADTVTDEVAAAWDRVYWIMAQTLIDLERDLYRAAGVDDGDVYRRARVVSRVDDPSGAVLLTVRPDGVPVTGFVAGQYVSIGVTMPDGARQLRQYSLVNKPGSHELTFAVKPVAATAEQPAGEVSSWIAANVCVGDILDVTVPFGDLPAPTGERPLVLISAGIGITPMIGLLEALVADAPSTTVRVLHADRCDQSHPLRERQRELLAALPNATLDIWYEDGLTGGAPGVHAGLLTLDGIELPAAADVYLCGNNGFVQAVRNQLMVLGVPAARVHSELFSPNDWLLS</sequence>
<evidence type="ECO:0000256" key="10">
    <source>
        <dbReference type="RuleBase" id="RU000356"/>
    </source>
</evidence>
<evidence type="ECO:0000259" key="11">
    <source>
        <dbReference type="PROSITE" id="PS01033"/>
    </source>
</evidence>
<keyword evidence="4 10" id="KW-0561">Oxygen transport</keyword>
<keyword evidence="3 10" id="KW-0349">Heme</keyword>
<dbReference type="Gene3D" id="1.10.490.10">
    <property type="entry name" value="Globins"/>
    <property type="match status" value="1"/>
</dbReference>
<keyword evidence="7" id="KW-0520">NAD</keyword>
<name>A0A1E3RQG3_9MYCO</name>
<dbReference type="GO" id="GO:0046872">
    <property type="term" value="F:metal ion binding"/>
    <property type="evidence" value="ECO:0007669"/>
    <property type="project" value="UniProtKB-KW"/>
</dbReference>
<dbReference type="Proteomes" id="UP000094243">
    <property type="component" value="Unassembled WGS sequence"/>
</dbReference>
<dbReference type="EC" id="1.14.12.17" evidence="2"/>
<dbReference type="CDD" id="cd06184">
    <property type="entry name" value="flavohem_like_fad_nad_binding"/>
    <property type="match status" value="1"/>
</dbReference>
<dbReference type="InterPro" id="IPR012292">
    <property type="entry name" value="Globin/Proto"/>
</dbReference>
<protein>
    <recommendedName>
        <fullName evidence="2">nitric oxide dioxygenase</fullName>
        <ecNumber evidence="2">1.14.12.17</ecNumber>
    </recommendedName>
</protein>
<dbReference type="RefSeq" id="WP_069406239.1">
    <property type="nucleotide sequence ID" value="NZ_MIGZ01000097.1"/>
</dbReference>
<comment type="similarity">
    <text evidence="10">Belongs to the globin family.</text>
</comment>
<evidence type="ECO:0000256" key="9">
    <source>
        <dbReference type="ARBA" id="ARBA00049433"/>
    </source>
</evidence>
<evidence type="ECO:0000313" key="13">
    <source>
        <dbReference type="EMBL" id="ODQ92135.1"/>
    </source>
</evidence>
<keyword evidence="14" id="KW-1185">Reference proteome</keyword>
<evidence type="ECO:0000256" key="6">
    <source>
        <dbReference type="ARBA" id="ARBA00023004"/>
    </source>
</evidence>
<dbReference type="AlphaFoldDB" id="A0A1E3RQG3"/>
<comment type="caution">
    <text evidence="13">The sequence shown here is derived from an EMBL/GenBank/DDBJ whole genome shotgun (WGS) entry which is preliminary data.</text>
</comment>
<evidence type="ECO:0000313" key="14">
    <source>
        <dbReference type="Proteomes" id="UP000094243"/>
    </source>
</evidence>
<dbReference type="EMBL" id="MIGZ01000097">
    <property type="protein sequence ID" value="ODQ92135.1"/>
    <property type="molecule type" value="Genomic_DNA"/>
</dbReference>
<dbReference type="GO" id="GO:0005344">
    <property type="term" value="F:oxygen carrier activity"/>
    <property type="evidence" value="ECO:0007669"/>
    <property type="project" value="UniProtKB-KW"/>
</dbReference>
<dbReference type="PANTHER" id="PTHR43396">
    <property type="entry name" value="FLAVOHEMOPROTEIN"/>
    <property type="match status" value="1"/>
</dbReference>
<dbReference type="SUPFAM" id="SSF52343">
    <property type="entry name" value="Ferredoxin reductase-like, C-terminal NADP-linked domain"/>
    <property type="match status" value="1"/>
</dbReference>
<evidence type="ECO:0000256" key="4">
    <source>
        <dbReference type="ARBA" id="ARBA00022621"/>
    </source>
</evidence>
<keyword evidence="10" id="KW-0813">Transport</keyword>
<dbReference type="Pfam" id="PF00175">
    <property type="entry name" value="NAD_binding_1"/>
    <property type="match status" value="1"/>
</dbReference>
<dbReference type="GO" id="GO:0019825">
    <property type="term" value="F:oxygen binding"/>
    <property type="evidence" value="ECO:0007669"/>
    <property type="project" value="InterPro"/>
</dbReference>
<dbReference type="GO" id="GO:0020037">
    <property type="term" value="F:heme binding"/>
    <property type="evidence" value="ECO:0007669"/>
    <property type="project" value="InterPro"/>
</dbReference>
<dbReference type="PROSITE" id="PS51384">
    <property type="entry name" value="FAD_FR"/>
    <property type="match status" value="1"/>
</dbReference>
<dbReference type="Pfam" id="PF00042">
    <property type="entry name" value="Globin"/>
    <property type="match status" value="1"/>
</dbReference>
<dbReference type="FunFam" id="1.10.490.10:FF:000003">
    <property type="entry name" value="Flavohemoprotein"/>
    <property type="match status" value="1"/>
</dbReference>
<accession>A0A1E3RQG3</accession>